<keyword evidence="4" id="KW-1185">Reference proteome</keyword>
<dbReference type="EMBL" id="JBHRTO010000001">
    <property type="protein sequence ID" value="MFC3181856.1"/>
    <property type="molecule type" value="Genomic_DNA"/>
</dbReference>
<proteinExistence type="predicted"/>
<keyword evidence="3" id="KW-0966">Cell projection</keyword>
<dbReference type="InterPro" id="IPR021136">
    <property type="entry name" value="Flagellar_hook_control-like_C"/>
</dbReference>
<feature type="compositionally biased region" description="Polar residues" evidence="1">
    <location>
        <begin position="233"/>
        <end position="243"/>
    </location>
</feature>
<protein>
    <submittedName>
        <fullName evidence="3">Flagellar hook-length control protein FliK</fullName>
    </submittedName>
</protein>
<feature type="region of interest" description="Disordered" evidence="1">
    <location>
        <begin position="70"/>
        <end position="90"/>
    </location>
</feature>
<accession>A0ABV7J2M6</accession>
<dbReference type="Proteomes" id="UP001595547">
    <property type="component" value="Unassembled WGS sequence"/>
</dbReference>
<gene>
    <name evidence="3" type="ORF">ACFOGH_12700</name>
</gene>
<feature type="compositionally biased region" description="Polar residues" evidence="1">
    <location>
        <begin position="70"/>
        <end position="87"/>
    </location>
</feature>
<feature type="region of interest" description="Disordered" evidence="1">
    <location>
        <begin position="111"/>
        <end position="141"/>
    </location>
</feature>
<reference evidence="4" key="1">
    <citation type="journal article" date="2019" name="Int. J. Syst. Evol. Microbiol.">
        <title>The Global Catalogue of Microorganisms (GCM) 10K type strain sequencing project: providing services to taxonomists for standard genome sequencing and annotation.</title>
        <authorList>
            <consortium name="The Broad Institute Genomics Platform"/>
            <consortium name="The Broad Institute Genome Sequencing Center for Infectious Disease"/>
            <person name="Wu L."/>
            <person name="Ma J."/>
        </authorList>
    </citation>
    <scope>NUCLEOTIDE SEQUENCE [LARGE SCALE GENOMIC DNA]</scope>
    <source>
        <strain evidence="4">KCTC 52039</strain>
    </source>
</reference>
<keyword evidence="3" id="KW-0969">Cilium</keyword>
<feature type="region of interest" description="Disordered" evidence="1">
    <location>
        <begin position="555"/>
        <end position="582"/>
    </location>
</feature>
<dbReference type="Pfam" id="PF02120">
    <property type="entry name" value="Flg_hook"/>
    <property type="match status" value="1"/>
</dbReference>
<evidence type="ECO:0000313" key="3">
    <source>
        <dbReference type="EMBL" id="MFC3181856.1"/>
    </source>
</evidence>
<feature type="compositionally biased region" description="Polar residues" evidence="1">
    <location>
        <begin position="251"/>
        <end position="263"/>
    </location>
</feature>
<name>A0ABV7J2M6_9RHOB</name>
<feature type="domain" description="Flagellar hook-length control protein-like C-terminal" evidence="2">
    <location>
        <begin position="467"/>
        <end position="539"/>
    </location>
</feature>
<dbReference type="InterPro" id="IPR038610">
    <property type="entry name" value="FliK-like_C_sf"/>
</dbReference>
<feature type="region of interest" description="Disordered" evidence="1">
    <location>
        <begin position="357"/>
        <end position="391"/>
    </location>
</feature>
<feature type="region of interest" description="Disordered" evidence="1">
    <location>
        <begin position="223"/>
        <end position="263"/>
    </location>
</feature>
<organism evidence="3 4">
    <name type="scientific">Cypionkella sinensis</name>
    <dbReference type="NCBI Taxonomy" id="1756043"/>
    <lineage>
        <taxon>Bacteria</taxon>
        <taxon>Pseudomonadati</taxon>
        <taxon>Pseudomonadota</taxon>
        <taxon>Alphaproteobacteria</taxon>
        <taxon>Rhodobacterales</taxon>
        <taxon>Paracoccaceae</taxon>
        <taxon>Cypionkella</taxon>
    </lineage>
</organism>
<comment type="caution">
    <text evidence="3">The sequence shown here is derived from an EMBL/GenBank/DDBJ whole genome shotgun (WGS) entry which is preliminary data.</text>
</comment>
<sequence>MIPLVQLGLPTRANAAHSPPADTAEASGFLAELAAQDDNAAPEALDAQGCLVAGLMVTVQQIGAQAGHVNVNSAERTAPPTTESKGPQSDPIASVITATVKQPSAQLVAATEVAPPETASVSPSDAPSMPQQDNPFSASPNVTAKSALATHAPESAPPLAESSIPPELPIAASISPASHSQAQVSLPGKIVPETTLMPLEKAPKPNLSAQYIAAPNAPEQAAAIPENAPPDQTAASHPDSVQQWPMPPLSPSSHQAATHPAPQNSVVTKATALQLTLAPLPPPEAANFAQPLVPNIAEQDHAAPANPPLPISTAESAWQTFLHRDAPLAPDRTPDQPPIQATPEHANAAIAETLPQPTEPVAPLNSLLQPPNRPRATEQRPVPFQDPASPPLRDQAIAIPNAVVANTPLAPQQPAPDILAQAEQTAHASPNQIAAPTAIAHQSAQNAPPHTPPPISTQLLHHSTAAKTGVVDVLLQPEELGHVKFQIQQHGDSLRILLSAERPETVELLRRHADQLLQEFRQSGFAQASLSFGQWGEQQRPSAPPLAHFDQTEIEPDEPLPAHRPQHSTPNLAPAGGLNLRL</sequence>
<dbReference type="Gene3D" id="3.30.750.140">
    <property type="match status" value="1"/>
</dbReference>
<feature type="compositionally biased region" description="Polar residues" evidence="1">
    <location>
        <begin position="119"/>
        <end position="141"/>
    </location>
</feature>
<keyword evidence="3" id="KW-0282">Flagellum</keyword>
<evidence type="ECO:0000259" key="2">
    <source>
        <dbReference type="Pfam" id="PF02120"/>
    </source>
</evidence>
<evidence type="ECO:0000256" key="1">
    <source>
        <dbReference type="SAM" id="MobiDB-lite"/>
    </source>
</evidence>
<dbReference type="CDD" id="cd17470">
    <property type="entry name" value="T3SS_Flik_C"/>
    <property type="match status" value="1"/>
</dbReference>
<dbReference type="RefSeq" id="WP_380073440.1">
    <property type="nucleotide sequence ID" value="NZ_JBHRTO010000001.1"/>
</dbReference>
<evidence type="ECO:0000313" key="4">
    <source>
        <dbReference type="Proteomes" id="UP001595547"/>
    </source>
</evidence>